<dbReference type="PANTHER" id="PTHR12526">
    <property type="entry name" value="GLYCOSYLTRANSFERASE"/>
    <property type="match status" value="1"/>
</dbReference>
<organism evidence="2">
    <name type="scientific">bioreactor metagenome</name>
    <dbReference type="NCBI Taxonomy" id="1076179"/>
    <lineage>
        <taxon>unclassified sequences</taxon>
        <taxon>metagenomes</taxon>
        <taxon>ecological metagenomes</taxon>
    </lineage>
</organism>
<dbReference type="Gene3D" id="3.40.50.2000">
    <property type="entry name" value="Glycogen Phosphorylase B"/>
    <property type="match status" value="2"/>
</dbReference>
<dbReference type="CDD" id="cd03794">
    <property type="entry name" value="GT4_WbuB-like"/>
    <property type="match status" value="1"/>
</dbReference>
<dbReference type="InterPro" id="IPR028098">
    <property type="entry name" value="Glyco_trans_4-like_N"/>
</dbReference>
<dbReference type="PANTHER" id="PTHR12526:SF622">
    <property type="entry name" value="GLYCOSYLTRANSFERASE (GROUP I)"/>
    <property type="match status" value="1"/>
</dbReference>
<evidence type="ECO:0000313" key="2">
    <source>
        <dbReference type="EMBL" id="MPM02220.1"/>
    </source>
</evidence>
<reference evidence="2" key="1">
    <citation type="submission" date="2019-08" db="EMBL/GenBank/DDBJ databases">
        <authorList>
            <person name="Kucharzyk K."/>
            <person name="Murdoch R.W."/>
            <person name="Higgins S."/>
            <person name="Loffler F."/>
        </authorList>
    </citation>
    <scope>NUCLEOTIDE SEQUENCE</scope>
</reference>
<dbReference type="Pfam" id="PF13692">
    <property type="entry name" value="Glyco_trans_1_4"/>
    <property type="match status" value="1"/>
</dbReference>
<evidence type="ECO:0000259" key="1">
    <source>
        <dbReference type="Pfam" id="PF13439"/>
    </source>
</evidence>
<dbReference type="EMBL" id="VSSQ01000853">
    <property type="protein sequence ID" value="MPM02220.1"/>
    <property type="molecule type" value="Genomic_DNA"/>
</dbReference>
<proteinExistence type="predicted"/>
<dbReference type="Pfam" id="PF13439">
    <property type="entry name" value="Glyco_transf_4"/>
    <property type="match status" value="1"/>
</dbReference>
<sequence>MNILLINHYAGSPAMGMEYRPYYLAQEWIKAGHNVTIVAATFAHVRTIQPKTDEKFQEEVIDGITYLWVKTPEYHGNGLKRILNMFSFYRKVKSNAAFLAEKYHPDAVIASSTYPMDNYAAHKIAQLAKARHFYEVHDLWPLSPMELGGYKASHPFIKYLQKAEDFAYKHADGIISMLPNTREYMQSRGLDLQKWHYIPNGINTNEWKDQDQISEELKLKIESIRNNFENIIAYTGSIGIANALHSFAEAATHFQNKQTAFVIVGKGPEKSNLQKRFSTVGNLFFIDPVAKQTIPDLLSGFDILYLGLQHQSLFRFGVSPNKLFDYMMAAKPVIQAIEAGNDLVSEAHCGISIEPENPQALVMAIEKMLSMNADQRQQMGDAGRKYVLENHDYSILAIKFLDILKGNQNEID</sequence>
<feature type="domain" description="Glycosyltransferase subfamily 4-like N-terminal" evidence="1">
    <location>
        <begin position="16"/>
        <end position="205"/>
    </location>
</feature>
<dbReference type="SUPFAM" id="SSF53756">
    <property type="entry name" value="UDP-Glycosyltransferase/glycogen phosphorylase"/>
    <property type="match status" value="1"/>
</dbReference>
<dbReference type="AlphaFoldDB" id="A0A644WEG4"/>
<name>A0A644WEG4_9ZZZZ</name>
<protein>
    <recommendedName>
        <fullName evidence="1">Glycosyltransferase subfamily 4-like N-terminal domain-containing protein</fullName>
    </recommendedName>
</protein>
<comment type="caution">
    <text evidence="2">The sequence shown here is derived from an EMBL/GenBank/DDBJ whole genome shotgun (WGS) entry which is preliminary data.</text>
</comment>
<gene>
    <name evidence="2" type="ORF">SDC9_48465</name>
</gene>
<accession>A0A644WEG4</accession>